<name>A0A0V1M517_9BILA</name>
<protein>
    <submittedName>
        <fullName evidence="1">Uncharacterized protein</fullName>
    </submittedName>
</protein>
<keyword evidence="2" id="KW-1185">Reference proteome</keyword>
<organism evidence="1 2">
    <name type="scientific">Trichinella papuae</name>
    <dbReference type="NCBI Taxonomy" id="268474"/>
    <lineage>
        <taxon>Eukaryota</taxon>
        <taxon>Metazoa</taxon>
        <taxon>Ecdysozoa</taxon>
        <taxon>Nematoda</taxon>
        <taxon>Enoplea</taxon>
        <taxon>Dorylaimia</taxon>
        <taxon>Trichinellida</taxon>
        <taxon>Trichinellidae</taxon>
        <taxon>Trichinella</taxon>
    </lineage>
</organism>
<dbReference type="AlphaFoldDB" id="A0A0V1M517"/>
<evidence type="ECO:0000313" key="2">
    <source>
        <dbReference type="Proteomes" id="UP000054843"/>
    </source>
</evidence>
<sequence>MIGPAKMGMSKLTNVVAFLHFGLDFLSQGSFFLISTKKHKLGAIVVSAVCMHRAAFPHLAQRRISEAKRLFSSFQKYLRMPSPDVHTLMRSLSDAQHFWI</sequence>
<accession>A0A0V1M517</accession>
<dbReference type="EMBL" id="JYDO01000226">
    <property type="protein sequence ID" value="KRZ66746.1"/>
    <property type="molecule type" value="Genomic_DNA"/>
</dbReference>
<evidence type="ECO:0000313" key="1">
    <source>
        <dbReference type="EMBL" id="KRZ66746.1"/>
    </source>
</evidence>
<proteinExistence type="predicted"/>
<gene>
    <name evidence="1" type="ORF">T10_7029</name>
</gene>
<comment type="caution">
    <text evidence="1">The sequence shown here is derived from an EMBL/GenBank/DDBJ whole genome shotgun (WGS) entry which is preliminary data.</text>
</comment>
<dbReference type="Proteomes" id="UP000054843">
    <property type="component" value="Unassembled WGS sequence"/>
</dbReference>
<reference evidence="1 2" key="1">
    <citation type="submission" date="2015-01" db="EMBL/GenBank/DDBJ databases">
        <title>Evolution of Trichinella species and genotypes.</title>
        <authorList>
            <person name="Korhonen P.K."/>
            <person name="Edoardo P."/>
            <person name="Giuseppe L.R."/>
            <person name="Gasser R.B."/>
        </authorList>
    </citation>
    <scope>NUCLEOTIDE SEQUENCE [LARGE SCALE GENOMIC DNA]</scope>
    <source>
        <strain evidence="1">ISS1980</strain>
    </source>
</reference>